<evidence type="ECO:0000313" key="6">
    <source>
        <dbReference type="EMBL" id="GAI52918.1"/>
    </source>
</evidence>
<evidence type="ECO:0000259" key="5">
    <source>
        <dbReference type="SMART" id="SM00864"/>
    </source>
</evidence>
<feature type="transmembrane region" description="Helical" evidence="4">
    <location>
        <begin position="122"/>
        <end position="142"/>
    </location>
</feature>
<dbReference type="AlphaFoldDB" id="X1PAM8"/>
<sequence length="164" mass="18257">MRKKKKKSARKRVFRRRIARKKKEVDKKEPKKIKQIKVLLVGIGGGGGSIVSEIAQRVKRASFFAANTDSKALRRISAKVTRFHFGQDLTHGLGTGMNPELGEEAARREKERIKKILQDQDFVILIVCLGGGLGSGAVPIFAKISKDLGNLTYGIFTFPFKFEG</sequence>
<dbReference type="SUPFAM" id="SSF52490">
    <property type="entry name" value="Tubulin nucleotide-binding domain-like"/>
    <property type="match status" value="1"/>
</dbReference>
<dbReference type="PANTHER" id="PTHR30314">
    <property type="entry name" value="CELL DIVISION PROTEIN FTSZ-RELATED"/>
    <property type="match status" value="1"/>
</dbReference>
<reference evidence="6" key="1">
    <citation type="journal article" date="2014" name="Front. Microbiol.">
        <title>High frequency of phylogenetically diverse reductive dehalogenase-homologous genes in deep subseafloor sedimentary metagenomes.</title>
        <authorList>
            <person name="Kawai M."/>
            <person name="Futagami T."/>
            <person name="Toyoda A."/>
            <person name="Takaki Y."/>
            <person name="Nishi S."/>
            <person name="Hori S."/>
            <person name="Arai W."/>
            <person name="Tsubouchi T."/>
            <person name="Morono Y."/>
            <person name="Uchiyama I."/>
            <person name="Ito T."/>
            <person name="Fujiyama A."/>
            <person name="Inagaki F."/>
            <person name="Takami H."/>
        </authorList>
    </citation>
    <scope>NUCLEOTIDE SEQUENCE</scope>
    <source>
        <strain evidence="6">Expedition CK06-06</strain>
    </source>
</reference>
<dbReference type="GO" id="GO:0032153">
    <property type="term" value="C:cell division site"/>
    <property type="evidence" value="ECO:0007669"/>
    <property type="project" value="TreeGrafter"/>
</dbReference>
<feature type="compositionally biased region" description="Basic residues" evidence="3">
    <location>
        <begin position="1"/>
        <end position="22"/>
    </location>
</feature>
<keyword evidence="1" id="KW-0547">Nucleotide-binding</keyword>
<dbReference type="GO" id="GO:0051301">
    <property type="term" value="P:cell division"/>
    <property type="evidence" value="ECO:0007669"/>
    <property type="project" value="TreeGrafter"/>
</dbReference>
<keyword evidence="4" id="KW-1133">Transmembrane helix</keyword>
<dbReference type="GO" id="GO:0003924">
    <property type="term" value="F:GTPase activity"/>
    <property type="evidence" value="ECO:0007669"/>
    <property type="project" value="InterPro"/>
</dbReference>
<evidence type="ECO:0000256" key="4">
    <source>
        <dbReference type="SAM" id="Phobius"/>
    </source>
</evidence>
<dbReference type="PANTHER" id="PTHR30314:SF3">
    <property type="entry name" value="MITOCHONDRIAL DIVISION PROTEIN FSZA"/>
    <property type="match status" value="1"/>
</dbReference>
<evidence type="ECO:0000256" key="1">
    <source>
        <dbReference type="ARBA" id="ARBA00022741"/>
    </source>
</evidence>
<dbReference type="InterPro" id="IPR003008">
    <property type="entry name" value="Tubulin_FtsZ_GTPase"/>
</dbReference>
<feature type="region of interest" description="Disordered" evidence="3">
    <location>
        <begin position="1"/>
        <end position="28"/>
    </location>
</feature>
<accession>X1PAM8</accession>
<feature type="non-terminal residue" evidence="6">
    <location>
        <position position="164"/>
    </location>
</feature>
<dbReference type="EMBL" id="BARV01036338">
    <property type="protein sequence ID" value="GAI52918.1"/>
    <property type="molecule type" value="Genomic_DNA"/>
</dbReference>
<dbReference type="Gene3D" id="3.40.50.1440">
    <property type="entry name" value="Tubulin/FtsZ, GTPase domain"/>
    <property type="match status" value="1"/>
</dbReference>
<dbReference type="InterPro" id="IPR036525">
    <property type="entry name" value="Tubulin/FtsZ_GTPase_sf"/>
</dbReference>
<evidence type="ECO:0000256" key="3">
    <source>
        <dbReference type="SAM" id="MobiDB-lite"/>
    </source>
</evidence>
<dbReference type="PRINTS" id="PR00423">
    <property type="entry name" value="CELLDVISFTSZ"/>
</dbReference>
<dbReference type="InterPro" id="IPR045061">
    <property type="entry name" value="FtsZ/CetZ"/>
</dbReference>
<feature type="domain" description="Tubulin/FtsZ GTPase" evidence="5">
    <location>
        <begin position="37"/>
        <end position="164"/>
    </location>
</feature>
<dbReference type="Pfam" id="PF00091">
    <property type="entry name" value="Tubulin"/>
    <property type="match status" value="1"/>
</dbReference>
<comment type="caution">
    <text evidence="6">The sequence shown here is derived from an EMBL/GenBank/DDBJ whole genome shotgun (WGS) entry which is preliminary data.</text>
</comment>
<keyword evidence="2" id="KW-0342">GTP-binding</keyword>
<proteinExistence type="predicted"/>
<gene>
    <name evidence="6" type="ORF">S06H3_56489</name>
</gene>
<dbReference type="SMART" id="SM00864">
    <property type="entry name" value="Tubulin"/>
    <property type="match status" value="1"/>
</dbReference>
<protein>
    <recommendedName>
        <fullName evidence="5">Tubulin/FtsZ GTPase domain-containing protein</fullName>
    </recommendedName>
</protein>
<name>X1PAM8_9ZZZZ</name>
<dbReference type="GO" id="GO:0005525">
    <property type="term" value="F:GTP binding"/>
    <property type="evidence" value="ECO:0007669"/>
    <property type="project" value="UniProtKB-KW"/>
</dbReference>
<dbReference type="GO" id="GO:0005737">
    <property type="term" value="C:cytoplasm"/>
    <property type="evidence" value="ECO:0007669"/>
    <property type="project" value="TreeGrafter"/>
</dbReference>
<evidence type="ECO:0000256" key="2">
    <source>
        <dbReference type="ARBA" id="ARBA00023134"/>
    </source>
</evidence>
<keyword evidence="4" id="KW-0472">Membrane</keyword>
<organism evidence="6">
    <name type="scientific">marine sediment metagenome</name>
    <dbReference type="NCBI Taxonomy" id="412755"/>
    <lineage>
        <taxon>unclassified sequences</taxon>
        <taxon>metagenomes</taxon>
        <taxon>ecological metagenomes</taxon>
    </lineage>
</organism>
<keyword evidence="4" id="KW-0812">Transmembrane</keyword>